<keyword evidence="3" id="KW-1185">Reference proteome</keyword>
<protein>
    <recommendedName>
        <fullName evidence="4">DUF1574 domain-containing protein</fullName>
    </recommendedName>
</protein>
<feature type="region of interest" description="Disordered" evidence="1">
    <location>
        <begin position="186"/>
        <end position="205"/>
    </location>
</feature>
<gene>
    <name evidence="2" type="ORF">MC7420_687</name>
</gene>
<evidence type="ECO:0000256" key="1">
    <source>
        <dbReference type="SAM" id="MobiDB-lite"/>
    </source>
</evidence>
<evidence type="ECO:0008006" key="4">
    <source>
        <dbReference type="Google" id="ProtNLM"/>
    </source>
</evidence>
<proteinExistence type="predicted"/>
<evidence type="ECO:0000313" key="3">
    <source>
        <dbReference type="Proteomes" id="UP000003835"/>
    </source>
</evidence>
<reference evidence="2 3" key="1">
    <citation type="submission" date="2008-07" db="EMBL/GenBank/DDBJ databases">
        <authorList>
            <person name="Tandeau de Marsac N."/>
            <person name="Ferriera S."/>
            <person name="Johnson J."/>
            <person name="Kravitz S."/>
            <person name="Beeson K."/>
            <person name="Sutton G."/>
            <person name="Rogers Y.-H."/>
            <person name="Friedman R."/>
            <person name="Frazier M."/>
            <person name="Venter J.C."/>
        </authorList>
    </citation>
    <scope>NUCLEOTIDE SEQUENCE [LARGE SCALE GENOMIC DNA]</scope>
    <source>
        <strain evidence="2 3">PCC 7420</strain>
    </source>
</reference>
<dbReference type="AlphaFoldDB" id="B4VT17"/>
<dbReference type="eggNOG" id="COG2755">
    <property type="taxonomic scope" value="Bacteria"/>
</dbReference>
<dbReference type="EMBL" id="DS989851">
    <property type="protein sequence ID" value="EDX74813.1"/>
    <property type="molecule type" value="Genomic_DNA"/>
</dbReference>
<dbReference type="HOGENOM" id="CLU_298242_0_0_3"/>
<name>B4VT17_9CYAN</name>
<dbReference type="RefSeq" id="WP_006101633.1">
    <property type="nucleotide sequence ID" value="NZ_DS989851.1"/>
</dbReference>
<dbReference type="SUPFAM" id="SSF52266">
    <property type="entry name" value="SGNH hydrolase"/>
    <property type="match status" value="1"/>
</dbReference>
<sequence>MSQEKSAAIINSGNKFVMLDVEERNYNNHPSSLAQWVYDAIGQPGVCLRVRLRGNNLHILCESRERIPAQTVVNRLLQALKAQPETTSFPLDLETPIYQIIIYGRQVSQSRPEWVKEIRLNTDTHDTESRPESSWETTPAQSAFVISHESLARSGSPDAIARYLSANLSHLGVSVNVQIQDLPTKDNREQSLVKQKPKIPSQSSQPDHRRLWVICTSNYSPDVALLSEPIVQQLRSLELTEFKDAAISAQVRGEAKPEWMVRLDLTPSDVMLKDWARWGDVEAIATLSNQMLARVGMTVRAVLKETTLHLFCSALDLGKTPVPDQTTAMNAIAPLLKSLKPQGIKAATIYGVESDYFSLEPEPEKPVWVDWVTLPASEKPQLASSSYTLGQQGNLNALTFLLQRLLNPDLDQRLATGGIQLKVRRQHDLLHIMSEAPLCPSKAQVSLPIVRLLRQLAIHNIAGARIYGRSAGSTSPAWNYGVDFSERRRLTSESTPEFVTSNTDISELVVPTEQSLSRQHKPDTTLKDDLQRRSKTAVGTIGRWLCSTQLFVPTPDNQRVTVDTQRTSSESSQAVKVSLVWGIMGLLLMFLIDRPVGRILQPQGSLPRRDAASAAEESPIPVDLTELSLQQDNNQDAEDFNASGFTREGDKSIIIDDSLPSERGDATQAAMLALARSSNPPFNNQLLDQKLALYQERLQQGNRPDVLIMGSSRAMRGIDPVALEEALAVEGYSGIDVFNFGINGATAQIVDLMTRRILTPDQLPKLIIVADGARAFNSGRVDATFEAIADSEGYRQLNAGTFPNTPGQQSAQANQTSQPLTALSRSYQSLDEGTNQLLAGLSSTYPQRDQLKSLLRDQFVSLVKTLPNVSSSTEPEQGLDQDMSIDMDGFLPLSIRFDPETYYQNHPRVAGAYDGDYQSFQLRGKQDQAFDALLTFAQEHDITVVFVNLPLTNDYLDPVRLKYEQQFKQYMHANAVERELIFRDLSGLLLGKPDHFSDPSHLNRFGGYEVSNQLAKDPMIPWALLVGD</sequence>
<organism evidence="2 3">
    <name type="scientific">Coleofasciculus chthonoplastes PCC 7420</name>
    <dbReference type="NCBI Taxonomy" id="118168"/>
    <lineage>
        <taxon>Bacteria</taxon>
        <taxon>Bacillati</taxon>
        <taxon>Cyanobacteriota</taxon>
        <taxon>Cyanophyceae</taxon>
        <taxon>Coleofasciculales</taxon>
        <taxon>Coleofasciculaceae</taxon>
        <taxon>Coleofasciculus</taxon>
    </lineage>
</organism>
<accession>B4VT17</accession>
<feature type="region of interest" description="Disordered" evidence="1">
    <location>
        <begin position="798"/>
        <end position="818"/>
    </location>
</feature>
<evidence type="ECO:0000313" key="2">
    <source>
        <dbReference type="EMBL" id="EDX74813.1"/>
    </source>
</evidence>
<dbReference type="Proteomes" id="UP000003835">
    <property type="component" value="Unassembled WGS sequence"/>
</dbReference>
<dbReference type="STRING" id="118168.MC7420_687"/>